<sequence length="1135" mass="130561">MRFHEADILIVLRLYGIFLIEVKGFSIHNIIGIQGHQWQMRKWYTAEEYPVGQVINQMFALKNWLGSIPSIPQVPYMHHAVALPFIEESEWREKQWHSLPTTQSVKTNAHLTPAALQEWVQEAGAAFQSSVSENTWLMITDTLGRTTPPVAVADKWAPRILQFNGAPPSGDQLRQILGIKPDASKDRTPYMYLVATSFLEAMRGRSTEHMGADFAPELQTKGKTRPQLLFKNALKHMMEPWLKLQGMSLPRVGPMERVYLLNAIDEVAGNNKALRLQLRHDVQKWREVLSQLDEEGIDLQTFDLNEFSKRLALNDRRLVLLIKNLLEAFHRRFELNEIPFEKAARWYIKEGLPAAPIVVMEGFSFFSPLQVCYAERCYELGAQVVFVHSYRAEQEFGFQVLNNTYSPKHSHIFENAKREVIDTLQINDTPLESDLDWLKFYLFANETPSGWSAQRDGSLTVEAFPHRHAEVRSCVNRIVDMLKKDNESQVAVYEARDIRIVSTDPEVYRNLLLEEVEIFRQERLAANLDPILKPEILKVPPRQLLLTPLGRFILTLYNVWDTEDTKSLCMTPEQFITILSSGLLSVPQEGVLPFQMQQSVKRFIACKDQVFARCCTRKSWLDAFDTLSTLPELPRLYRLPSSSLLQSDVGNWRSVLLLVDKLCNRLFNTSDRNISDHIKNLKDGLNTFDHNGMSAVERELLEKIQKVLQELEAKQTAPIATVQFREVLNALVSERKEVVDGWGNQVAVISPEGLDNSCQPIVFFLGADSSRLPRPFHEPWPFYDLDLSNDLEQDRYLFLAAIRATLGKEGKPPHFYISYAQTDENKTLQPSPYFEEVLEFLGLELEEVWVNSNQVLKTGTPIQVQQPDTPNMRRTHDRDFDNDPYILSELLHYKLCPYRYQLERLDPQGYSYTTNFQLRFLAKGVWMNLIFDRWRKEGGEVKGLNNVQNRINALYESTRPLMKQIFNGFSTHDWQEVSRGIKTDLLYWVKSMKYGISFEDMPLRYIPLPNTPGGQRVLVDVPLVYKNGQRTSLFVADALVLHWLAYGKKNSDSASTGSAVTQYQLVSLWKAEIAKISKYFFEKDKQNHHDIGALQEELSSSIMGIKQGEFPKNPGDHCKYCPSYNTCLGVAIHTN</sequence>
<dbReference type="Proteomes" id="UP001597094">
    <property type="component" value="Unassembled WGS sequence"/>
</dbReference>
<reference evidence="3" key="1">
    <citation type="journal article" date="2019" name="Int. J. Syst. Evol. Microbiol.">
        <title>The Global Catalogue of Microorganisms (GCM) 10K type strain sequencing project: providing services to taxonomists for standard genome sequencing and annotation.</title>
        <authorList>
            <consortium name="The Broad Institute Genomics Platform"/>
            <consortium name="The Broad Institute Genome Sequencing Center for Infectious Disease"/>
            <person name="Wu L."/>
            <person name="Ma J."/>
        </authorList>
    </citation>
    <scope>NUCLEOTIDE SEQUENCE [LARGE SCALE GENOMIC DNA]</scope>
    <source>
        <strain evidence="3">JCM 31319</strain>
    </source>
</reference>
<dbReference type="Gene3D" id="3.40.50.300">
    <property type="entry name" value="P-loop containing nucleotide triphosphate hydrolases"/>
    <property type="match status" value="1"/>
</dbReference>
<protein>
    <submittedName>
        <fullName evidence="2">NERD domain-containing protein</fullName>
    </submittedName>
</protein>
<dbReference type="EMBL" id="JBHTLD010000212">
    <property type="protein sequence ID" value="MFD1188087.1"/>
    <property type="molecule type" value="Genomic_DNA"/>
</dbReference>
<keyword evidence="3" id="KW-1185">Reference proteome</keyword>
<comment type="caution">
    <text evidence="2">The sequence shown here is derived from an EMBL/GenBank/DDBJ whole genome shotgun (WGS) entry which is preliminary data.</text>
</comment>
<evidence type="ECO:0000313" key="3">
    <source>
        <dbReference type="Proteomes" id="UP001597094"/>
    </source>
</evidence>
<dbReference type="Pfam" id="PF08378">
    <property type="entry name" value="NERD"/>
    <property type="match status" value="1"/>
</dbReference>
<feature type="domain" description="NERD" evidence="1">
    <location>
        <begin position="4"/>
        <end position="82"/>
    </location>
</feature>
<evidence type="ECO:0000259" key="1">
    <source>
        <dbReference type="Pfam" id="PF08378"/>
    </source>
</evidence>
<accession>A0ABW3SUE2</accession>
<dbReference type="InterPro" id="IPR011528">
    <property type="entry name" value="NERD"/>
</dbReference>
<organism evidence="2 3">
    <name type="scientific">Pontibacter rugosus</name>
    <dbReference type="NCBI Taxonomy" id="1745966"/>
    <lineage>
        <taxon>Bacteria</taxon>
        <taxon>Pseudomonadati</taxon>
        <taxon>Bacteroidota</taxon>
        <taxon>Cytophagia</taxon>
        <taxon>Cytophagales</taxon>
        <taxon>Hymenobacteraceae</taxon>
        <taxon>Pontibacter</taxon>
    </lineage>
</organism>
<dbReference type="InterPro" id="IPR027417">
    <property type="entry name" value="P-loop_NTPase"/>
</dbReference>
<proteinExistence type="predicted"/>
<dbReference type="SUPFAM" id="SSF52540">
    <property type="entry name" value="P-loop containing nucleoside triphosphate hydrolases"/>
    <property type="match status" value="1"/>
</dbReference>
<evidence type="ECO:0000313" key="2">
    <source>
        <dbReference type="EMBL" id="MFD1188087.1"/>
    </source>
</evidence>
<dbReference type="RefSeq" id="WP_377531035.1">
    <property type="nucleotide sequence ID" value="NZ_JBHTLD010000212.1"/>
</dbReference>
<gene>
    <name evidence="2" type="ORF">ACFQ2O_17885</name>
</gene>
<name>A0ABW3SUE2_9BACT</name>